<gene>
    <name evidence="14" type="ORF">I316_03545</name>
</gene>
<keyword evidence="9 10" id="KW-0131">Cell cycle</keyword>
<keyword evidence="8" id="KW-0539">Nucleus</keyword>
<feature type="region of interest" description="Disordered" evidence="11">
    <location>
        <begin position="876"/>
        <end position="897"/>
    </location>
</feature>
<evidence type="ECO:0000256" key="9">
    <source>
        <dbReference type="ARBA" id="ARBA00023306"/>
    </source>
</evidence>
<dbReference type="SUPFAM" id="SSF48371">
    <property type="entry name" value="ARM repeat"/>
    <property type="match status" value="1"/>
</dbReference>
<proteinExistence type="inferred from homology"/>
<dbReference type="Pfam" id="PF20168">
    <property type="entry name" value="PDS5"/>
    <property type="match status" value="1"/>
</dbReference>
<comment type="subcellular location">
    <subcellularLocation>
        <location evidence="2">Chromosome</location>
    </subcellularLocation>
    <subcellularLocation>
        <location evidence="1">Nucleus</location>
    </subcellularLocation>
</comment>
<dbReference type="PIRSF" id="PIRSF017127">
    <property type="entry name" value="Condensin_D2"/>
    <property type="match status" value="1"/>
</dbReference>
<evidence type="ECO:0000256" key="4">
    <source>
        <dbReference type="ARBA" id="ARBA00022454"/>
    </source>
</evidence>
<evidence type="ECO:0000256" key="11">
    <source>
        <dbReference type="SAM" id="MobiDB-lite"/>
    </source>
</evidence>
<evidence type="ECO:0000313" key="14">
    <source>
        <dbReference type="EMBL" id="OCF34998.1"/>
    </source>
</evidence>
<dbReference type="Pfam" id="PF12922">
    <property type="entry name" value="Cnd1_N"/>
    <property type="match status" value="1"/>
</dbReference>
<dbReference type="GO" id="GO:0051301">
    <property type="term" value="P:cell division"/>
    <property type="evidence" value="ECO:0007669"/>
    <property type="project" value="UniProtKB-KW"/>
</dbReference>
<feature type="compositionally biased region" description="Basic and acidic residues" evidence="11">
    <location>
        <begin position="526"/>
        <end position="535"/>
    </location>
</feature>
<evidence type="ECO:0000256" key="7">
    <source>
        <dbReference type="ARBA" id="ARBA00023067"/>
    </source>
</evidence>
<feature type="region of interest" description="Disordered" evidence="11">
    <location>
        <begin position="488"/>
        <end position="563"/>
    </location>
</feature>
<dbReference type="InterPro" id="IPR011989">
    <property type="entry name" value="ARM-like"/>
</dbReference>
<feature type="compositionally biased region" description="Gly residues" evidence="11">
    <location>
        <begin position="1330"/>
        <end position="1340"/>
    </location>
</feature>
<feature type="compositionally biased region" description="Polar residues" evidence="11">
    <location>
        <begin position="876"/>
        <end position="895"/>
    </location>
</feature>
<reference evidence="14 15" key="1">
    <citation type="submission" date="2013-07" db="EMBL/GenBank/DDBJ databases">
        <title>The Genome Sequence of Cryptococcus heveanensis BCC8398.</title>
        <authorList>
            <consortium name="The Broad Institute Genome Sequencing Platform"/>
            <person name="Cuomo C."/>
            <person name="Litvintseva A."/>
            <person name="Chen Y."/>
            <person name="Heitman J."/>
            <person name="Sun S."/>
            <person name="Springer D."/>
            <person name="Dromer F."/>
            <person name="Young S.K."/>
            <person name="Zeng Q."/>
            <person name="Gargeya S."/>
            <person name="Fitzgerald M."/>
            <person name="Abouelleil A."/>
            <person name="Alvarado L."/>
            <person name="Berlin A.M."/>
            <person name="Chapman S.B."/>
            <person name="Dewar J."/>
            <person name="Goldberg J."/>
            <person name="Griggs A."/>
            <person name="Gujja S."/>
            <person name="Hansen M."/>
            <person name="Howarth C."/>
            <person name="Imamovic A."/>
            <person name="Larimer J."/>
            <person name="McCowan C."/>
            <person name="Murphy C."/>
            <person name="Pearson M."/>
            <person name="Priest M."/>
            <person name="Roberts A."/>
            <person name="Saif S."/>
            <person name="Shea T."/>
            <person name="Sykes S."/>
            <person name="Wortman J."/>
            <person name="Nusbaum C."/>
            <person name="Birren B."/>
        </authorList>
    </citation>
    <scope>NUCLEOTIDE SEQUENCE [LARGE SCALE GENOMIC DNA]</scope>
    <source>
        <strain evidence="14 15">BCC8398</strain>
    </source>
</reference>
<dbReference type="GO" id="GO:0007076">
    <property type="term" value="P:mitotic chromosome condensation"/>
    <property type="evidence" value="ECO:0007669"/>
    <property type="project" value="InterPro"/>
</dbReference>
<evidence type="ECO:0000313" key="15">
    <source>
        <dbReference type="Proteomes" id="UP000092666"/>
    </source>
</evidence>
<evidence type="ECO:0000259" key="12">
    <source>
        <dbReference type="Pfam" id="PF12717"/>
    </source>
</evidence>
<evidence type="ECO:0000256" key="3">
    <source>
        <dbReference type="ARBA" id="ARBA00009606"/>
    </source>
</evidence>
<feature type="region of interest" description="Disordered" evidence="11">
    <location>
        <begin position="147"/>
        <end position="177"/>
    </location>
</feature>
<dbReference type="Gene3D" id="1.25.10.10">
    <property type="entry name" value="Leucine-rich Repeat Variant"/>
    <property type="match status" value="2"/>
</dbReference>
<dbReference type="GO" id="GO:0010032">
    <property type="term" value="P:meiotic chromosome condensation"/>
    <property type="evidence" value="ECO:0007669"/>
    <property type="project" value="TreeGrafter"/>
</dbReference>
<feature type="compositionally biased region" description="Acidic residues" evidence="11">
    <location>
        <begin position="499"/>
        <end position="525"/>
    </location>
</feature>
<evidence type="ECO:0000256" key="8">
    <source>
        <dbReference type="ARBA" id="ARBA00023242"/>
    </source>
</evidence>
<evidence type="ECO:0000259" key="13">
    <source>
        <dbReference type="Pfam" id="PF12922"/>
    </source>
</evidence>
<dbReference type="InterPro" id="IPR026971">
    <property type="entry name" value="CND1/NCAPD3"/>
</dbReference>
<feature type="region of interest" description="Disordered" evidence="11">
    <location>
        <begin position="1317"/>
        <end position="1423"/>
    </location>
</feature>
<comment type="function">
    <text evidence="10">Regulatory subunit of the condensin complex, a complex required for conversion of interphase chromatin into mitotic-like condense chromosomes. The condensin complex probably introduces positive supercoils into relaxed DNA in the presence of type I topoisomerases and converts nicked DNA into positive knotted forms in the presence of type II topoisomerases.</text>
</comment>
<evidence type="ECO:0000256" key="2">
    <source>
        <dbReference type="ARBA" id="ARBA00004286"/>
    </source>
</evidence>
<dbReference type="GO" id="GO:0005634">
    <property type="term" value="C:nucleus"/>
    <property type="evidence" value="ECO:0007669"/>
    <property type="project" value="UniProtKB-SubCell"/>
</dbReference>
<dbReference type="InterPro" id="IPR032682">
    <property type="entry name" value="Cnd1_C"/>
</dbReference>
<dbReference type="STRING" id="1296120.A0A1B9GVD3"/>
<evidence type="ECO:0000256" key="6">
    <source>
        <dbReference type="ARBA" id="ARBA00022776"/>
    </source>
</evidence>
<dbReference type="Proteomes" id="UP000092666">
    <property type="component" value="Unassembled WGS sequence"/>
</dbReference>
<evidence type="ECO:0000256" key="5">
    <source>
        <dbReference type="ARBA" id="ARBA00022618"/>
    </source>
</evidence>
<protein>
    <recommendedName>
        <fullName evidence="10">Condensin complex subunit 1</fullName>
    </recommendedName>
</protein>
<dbReference type="InterPro" id="IPR007673">
    <property type="entry name" value="Condensin_cplx_su1"/>
</dbReference>
<dbReference type="InterPro" id="IPR024324">
    <property type="entry name" value="Condensin_cplx_su1_N"/>
</dbReference>
<name>A0A1B9GVD3_9TREE</name>
<dbReference type="Pfam" id="PF12717">
    <property type="entry name" value="Cnd1"/>
    <property type="match status" value="1"/>
</dbReference>
<keyword evidence="4" id="KW-0158">Chromosome</keyword>
<dbReference type="GO" id="GO:0000779">
    <property type="term" value="C:condensed chromosome, centromeric region"/>
    <property type="evidence" value="ECO:0007669"/>
    <property type="project" value="TreeGrafter"/>
</dbReference>
<keyword evidence="7 10" id="KW-0226">DNA condensation</keyword>
<evidence type="ECO:0000256" key="10">
    <source>
        <dbReference type="PIRNR" id="PIRNR017127"/>
    </source>
</evidence>
<feature type="domain" description="Condensin complex subunit 1 C-terminal" evidence="12">
    <location>
        <begin position="1073"/>
        <end position="1234"/>
    </location>
</feature>
<evidence type="ECO:0000256" key="1">
    <source>
        <dbReference type="ARBA" id="ARBA00004123"/>
    </source>
</evidence>
<comment type="similarity">
    <text evidence="3 10">Belongs to the CND1 (condensin subunit 1) family.</text>
</comment>
<feature type="compositionally biased region" description="Acidic residues" evidence="11">
    <location>
        <begin position="1346"/>
        <end position="1357"/>
    </location>
</feature>
<dbReference type="GO" id="GO:0000796">
    <property type="term" value="C:condensin complex"/>
    <property type="evidence" value="ECO:0007669"/>
    <property type="project" value="TreeGrafter"/>
</dbReference>
<dbReference type="PANTHER" id="PTHR14222:SF2">
    <property type="entry name" value="CONDENSIN COMPLEX SUBUNIT 1"/>
    <property type="match status" value="1"/>
</dbReference>
<feature type="compositionally biased region" description="Basic residues" evidence="11">
    <location>
        <begin position="543"/>
        <end position="553"/>
    </location>
</feature>
<dbReference type="InterPro" id="IPR016024">
    <property type="entry name" value="ARM-type_fold"/>
</dbReference>
<keyword evidence="15" id="KW-1185">Reference proteome</keyword>
<feature type="domain" description="Condensin complex subunit 1 N-terminal" evidence="13">
    <location>
        <begin position="81"/>
        <end position="260"/>
    </location>
</feature>
<dbReference type="GO" id="GO:0042393">
    <property type="term" value="F:histone binding"/>
    <property type="evidence" value="ECO:0007669"/>
    <property type="project" value="TreeGrafter"/>
</dbReference>
<accession>A0A1B9GVD3</accession>
<reference evidence="15" key="2">
    <citation type="submission" date="2013-12" db="EMBL/GenBank/DDBJ databases">
        <title>Evolution of pathogenesis and genome organization in the Tremellales.</title>
        <authorList>
            <person name="Cuomo C."/>
            <person name="Litvintseva A."/>
            <person name="Heitman J."/>
            <person name="Chen Y."/>
            <person name="Sun S."/>
            <person name="Springer D."/>
            <person name="Dromer F."/>
            <person name="Young S."/>
            <person name="Zeng Q."/>
            <person name="Chapman S."/>
            <person name="Gujja S."/>
            <person name="Saif S."/>
            <person name="Birren B."/>
        </authorList>
    </citation>
    <scope>NUCLEOTIDE SEQUENCE [LARGE SCALE GENOMIC DNA]</scope>
    <source>
        <strain evidence="15">BCC8398</strain>
    </source>
</reference>
<dbReference type="EMBL" id="KV700123">
    <property type="protein sequence ID" value="OCF34998.1"/>
    <property type="molecule type" value="Genomic_DNA"/>
</dbReference>
<organism evidence="14 15">
    <name type="scientific">Kwoniella heveanensis BCC8398</name>
    <dbReference type="NCBI Taxonomy" id="1296120"/>
    <lineage>
        <taxon>Eukaryota</taxon>
        <taxon>Fungi</taxon>
        <taxon>Dikarya</taxon>
        <taxon>Basidiomycota</taxon>
        <taxon>Agaricomycotina</taxon>
        <taxon>Tremellomycetes</taxon>
        <taxon>Tremellales</taxon>
        <taxon>Cryptococcaceae</taxon>
        <taxon>Kwoniella</taxon>
    </lineage>
</organism>
<sequence length="1423" mass="157997">MSDGFNLQEELLSLSDISLYHIPAEIDIPSQRSSSIDETLSSAIESVAHDPESIVHSQPSTFDVFRSILKYSDSPNVTGPILTKLLDVIVSGLSNHSNGVMALVGGGAQGFVAGGGEVDMDAPMVHKQPLEMWAFLLQWFVSSAERGAGKSSSDAAGPATTTGRGKKKTTKSNAGSSSTYSFVWVDHLPLVLTTMHKTLRIPSSRLWRTSSEREPFISCFVKPAYQLAEVEAYLKLNDVKLGIYKVICLAVKFHSHAFGAQTSIIQNLTYFEHLSEPMAELLSILEKEFDFSQLAEEVLRDVSGKTFAHNDVKGPRSFSRFLVRLAELSPRVVQKQMPLLLAHLDSDAHPMRMAIVEIIGILIKDISLSDEGDEEQKTKQIKKFFDLLMERFLDLNSWVRCKVLTTLIKLCDLPAKFPKQRHQITELTIRTLEDKTSSARRYAIQLLCKLLETHPFGALHGGTLNLPEWQERYDKVAEELQKVDARELEQAKRDVGMVDGDDEPNGEAEDKEEEDEEDEELENAVDGEHEGKEGEGSPPTPPKKVKKERKPRHSQLDISAIQSEQSTLDPNLIHKLRLTKKYYGDALRFINQLESAVPTLCQLLVSTTKTEVLEAMRFFRVAFEYDLSSADTGIKTMLHLIWTKDNNAPVATEEGAPTTEGKGIRANLIECYRSLYFDVVPDLAPKQQVNRIAKNMIERTYGATLAELTSLEELMRTMMADGGVHIDVVNKLWQVYSTDQEIPKLQRQGAIIILGMLALAKREVVTERVEALLKIGLGPLGMHDLVLARYTCIALQRLGGSAKKVKGSLNDKTMRLPMDNPIFVKLQEIIEHSPKSPQWFAMAEQAINTIYLLGEQPDALCSEIIKDLTAKVFEQPSSSNAASPPTGEEVNTQNGVDDEDAEAVDAIVNAEGGGDRVREGSTEKKGDQAGSFKLAQLVFVVGHVAIKHIVYLELVEREFKRRKDETAKQKAAAKAAEKDANDLEAVAGNAEDDIGDLISGIRERELLFGDKSLLAVYGPMIAHICASPKRYRNPSLRQAATLSLTKLMCVSAQFCESHLLLLFKILETSRDPVVRSNIVIALGDIAVCFGSMIDDNSERLYQGLMDPDPVVKKNTLMVLTHLILNGMIKVKGQLGEMAKCLEDPDTRISDLAKLFFTELSTKDNALYNNLQDVISHLSIGEHKTDEETFERTMRFIFTFIEKDKQAESIVEKLCQRFRLATEERQWRDISFCLSLLPFKSERSMKKLIEGLPFYQDKLHEETVFRRFTEILAKARANKAANKPETELKEFEAILTEHQAKGLEDQALELDVLKKTKAAKKRAAKRPQPARGGGGGGGGGRRQATPADDDEAQDDDDGATATAPVQRETRGRGTRGAPPPPPAKVKAKAKATKPAAPTRGRRKVVQSDDEDEDDGDGNGSFDEN</sequence>
<keyword evidence="6 10" id="KW-0498">Mitosis</keyword>
<keyword evidence="5 10" id="KW-0132">Cell division</keyword>
<feature type="compositionally biased region" description="Acidic residues" evidence="11">
    <location>
        <begin position="1406"/>
        <end position="1423"/>
    </location>
</feature>
<dbReference type="PANTHER" id="PTHR14222">
    <property type="entry name" value="CONDENSIN"/>
    <property type="match status" value="1"/>
</dbReference>
<dbReference type="OrthoDB" id="436262at2759"/>